<dbReference type="Proteomes" id="UP000308197">
    <property type="component" value="Unassembled WGS sequence"/>
</dbReference>
<dbReference type="EMBL" id="ML211022">
    <property type="protein sequence ID" value="TFK91370.1"/>
    <property type="molecule type" value="Genomic_DNA"/>
</dbReference>
<name>A0A5C3PSM2_9APHY</name>
<dbReference type="InParanoid" id="A0A5C3PSM2"/>
<proteinExistence type="predicted"/>
<protein>
    <submittedName>
        <fullName evidence="1">Uncharacterized protein</fullName>
    </submittedName>
</protein>
<sequence length="243" mass="26491">MGALARASSVGLLSTYERDGAGARAAEHANEVMKDMLVIARPVMPLASFFRVDRIARFVDVDAAIYPLGAIPPNATWGTGSLADMLTVDGVGTEAWVLGTIERIWFEASISERTTVSVTLRLLRECDRTRMVKLLRRSSPKTRCADIDSDSLTSTVTVATGTTFRGFYDATEKYRAPAVMTTVGINDLIPGDVVLLQCALRRDMQAPQSAQWTVGFELRALSLLYAHPRATAPDVHTQTSIEL</sequence>
<accession>A0A5C3PSM2</accession>
<keyword evidence="2" id="KW-1185">Reference proteome</keyword>
<reference evidence="1 2" key="1">
    <citation type="journal article" date="2019" name="Nat. Ecol. Evol.">
        <title>Megaphylogeny resolves global patterns of mushroom evolution.</title>
        <authorList>
            <person name="Varga T."/>
            <person name="Krizsan K."/>
            <person name="Foldi C."/>
            <person name="Dima B."/>
            <person name="Sanchez-Garcia M."/>
            <person name="Sanchez-Ramirez S."/>
            <person name="Szollosi G.J."/>
            <person name="Szarkandi J.G."/>
            <person name="Papp V."/>
            <person name="Albert L."/>
            <person name="Andreopoulos W."/>
            <person name="Angelini C."/>
            <person name="Antonin V."/>
            <person name="Barry K.W."/>
            <person name="Bougher N.L."/>
            <person name="Buchanan P."/>
            <person name="Buyck B."/>
            <person name="Bense V."/>
            <person name="Catcheside P."/>
            <person name="Chovatia M."/>
            <person name="Cooper J."/>
            <person name="Damon W."/>
            <person name="Desjardin D."/>
            <person name="Finy P."/>
            <person name="Geml J."/>
            <person name="Haridas S."/>
            <person name="Hughes K."/>
            <person name="Justo A."/>
            <person name="Karasinski D."/>
            <person name="Kautmanova I."/>
            <person name="Kiss B."/>
            <person name="Kocsube S."/>
            <person name="Kotiranta H."/>
            <person name="LaButti K.M."/>
            <person name="Lechner B.E."/>
            <person name="Liimatainen K."/>
            <person name="Lipzen A."/>
            <person name="Lukacs Z."/>
            <person name="Mihaltcheva S."/>
            <person name="Morgado L.N."/>
            <person name="Niskanen T."/>
            <person name="Noordeloos M.E."/>
            <person name="Ohm R.A."/>
            <person name="Ortiz-Santana B."/>
            <person name="Ovrebo C."/>
            <person name="Racz N."/>
            <person name="Riley R."/>
            <person name="Savchenko A."/>
            <person name="Shiryaev A."/>
            <person name="Soop K."/>
            <person name="Spirin V."/>
            <person name="Szebenyi C."/>
            <person name="Tomsovsky M."/>
            <person name="Tulloss R.E."/>
            <person name="Uehling J."/>
            <person name="Grigoriev I.V."/>
            <person name="Vagvolgyi C."/>
            <person name="Papp T."/>
            <person name="Martin F.M."/>
            <person name="Miettinen O."/>
            <person name="Hibbett D.S."/>
            <person name="Nagy L.G."/>
        </authorList>
    </citation>
    <scope>NUCLEOTIDE SEQUENCE [LARGE SCALE GENOMIC DNA]</scope>
    <source>
        <strain evidence="1 2">HHB13444</strain>
    </source>
</reference>
<organism evidence="1 2">
    <name type="scientific">Polyporus arcularius HHB13444</name>
    <dbReference type="NCBI Taxonomy" id="1314778"/>
    <lineage>
        <taxon>Eukaryota</taxon>
        <taxon>Fungi</taxon>
        <taxon>Dikarya</taxon>
        <taxon>Basidiomycota</taxon>
        <taxon>Agaricomycotina</taxon>
        <taxon>Agaricomycetes</taxon>
        <taxon>Polyporales</taxon>
        <taxon>Polyporaceae</taxon>
        <taxon>Polyporus</taxon>
    </lineage>
</organism>
<gene>
    <name evidence="1" type="ORF">K466DRAFT_596204</name>
</gene>
<evidence type="ECO:0000313" key="2">
    <source>
        <dbReference type="Proteomes" id="UP000308197"/>
    </source>
</evidence>
<evidence type="ECO:0000313" key="1">
    <source>
        <dbReference type="EMBL" id="TFK91370.1"/>
    </source>
</evidence>
<dbReference type="AlphaFoldDB" id="A0A5C3PSM2"/>